<reference evidence="2 3" key="1">
    <citation type="submission" date="2020-05" db="EMBL/GenBank/DDBJ databases">
        <title>Bremerella alba sp. nov., a novel planctomycete isolated from the surface of the macroalga Fucus spiralis.</title>
        <authorList>
            <person name="Godinho O."/>
            <person name="Botelho R."/>
            <person name="Albuquerque L."/>
            <person name="Wiegand S."/>
            <person name="Da Costa M.S."/>
            <person name="Lobo-Da-Cunha A."/>
            <person name="Jogler C."/>
            <person name="Lage O.M."/>
        </authorList>
    </citation>
    <scope>NUCLEOTIDE SEQUENCE [LARGE SCALE GENOMIC DNA]</scope>
    <source>
        <strain evidence="2 3">FF15</strain>
    </source>
</reference>
<name>A0A7V8VA98_9BACT</name>
<dbReference type="Proteomes" id="UP000551616">
    <property type="component" value="Unassembled WGS sequence"/>
</dbReference>
<feature type="transmembrane region" description="Helical" evidence="1">
    <location>
        <begin position="88"/>
        <end position="111"/>
    </location>
</feature>
<proteinExistence type="predicted"/>
<feature type="transmembrane region" description="Helical" evidence="1">
    <location>
        <begin position="56"/>
        <end position="76"/>
    </location>
</feature>
<dbReference type="RefSeq" id="WP_207398840.1">
    <property type="nucleotide sequence ID" value="NZ_JABRWO010000015.1"/>
</dbReference>
<evidence type="ECO:0008006" key="4">
    <source>
        <dbReference type="Google" id="ProtNLM"/>
    </source>
</evidence>
<organism evidence="2 3">
    <name type="scientific">Bremerella alba</name>
    <dbReference type="NCBI Taxonomy" id="980252"/>
    <lineage>
        <taxon>Bacteria</taxon>
        <taxon>Pseudomonadati</taxon>
        <taxon>Planctomycetota</taxon>
        <taxon>Planctomycetia</taxon>
        <taxon>Pirellulales</taxon>
        <taxon>Pirellulaceae</taxon>
        <taxon>Bremerella</taxon>
    </lineage>
</organism>
<dbReference type="Pfam" id="PF11750">
    <property type="entry name" value="DUF3307"/>
    <property type="match status" value="1"/>
</dbReference>
<keyword evidence="3" id="KW-1185">Reference proteome</keyword>
<evidence type="ECO:0000313" key="3">
    <source>
        <dbReference type="Proteomes" id="UP000551616"/>
    </source>
</evidence>
<keyword evidence="1" id="KW-0472">Membrane</keyword>
<feature type="transmembrane region" description="Helical" evidence="1">
    <location>
        <begin position="28"/>
        <end position="50"/>
    </location>
</feature>
<dbReference type="EMBL" id="JABRWO010000015">
    <property type="protein sequence ID" value="MBA2117461.1"/>
    <property type="molecule type" value="Genomic_DNA"/>
</dbReference>
<keyword evidence="1" id="KW-0812">Transmembrane</keyword>
<keyword evidence="1" id="KW-1133">Transmembrane helix</keyword>
<dbReference type="AlphaFoldDB" id="A0A7V8VA98"/>
<evidence type="ECO:0000313" key="2">
    <source>
        <dbReference type="EMBL" id="MBA2117461.1"/>
    </source>
</evidence>
<protein>
    <recommendedName>
        <fullName evidence="4">DUF3307 domain-containing protein</fullName>
    </recommendedName>
</protein>
<comment type="caution">
    <text evidence="2">The sequence shown here is derived from an EMBL/GenBank/DDBJ whole genome shotgun (WGS) entry which is preliminary data.</text>
</comment>
<dbReference type="InterPro" id="IPR021737">
    <property type="entry name" value="Phage_phiKZ_Orf197"/>
</dbReference>
<evidence type="ECO:0000256" key="1">
    <source>
        <dbReference type="SAM" id="Phobius"/>
    </source>
</evidence>
<sequence length="116" mass="13152">MPYIMLIHWIADFLCQSRWMAENKSKNLLALSAHVGVYSAVLGAACMPMLGLVPGLQFAIINGVLHFAVDFCTSRVTSYFYQKQNMHAFFATVGFDQYLHFLCLWGTLVWIRLVGN</sequence>
<gene>
    <name evidence="2" type="ORF">HOV93_46600</name>
</gene>
<accession>A0A7V8VA98</accession>